<comment type="cofactor">
    <cofactor evidence="4">
        <name>FAD</name>
        <dbReference type="ChEBI" id="CHEBI:57692"/>
    </cofactor>
</comment>
<evidence type="ECO:0000256" key="4">
    <source>
        <dbReference type="RuleBase" id="RU362125"/>
    </source>
</evidence>
<dbReference type="OrthoDB" id="10251155at2759"/>
<dbReference type="EMBL" id="NHTK01000114">
    <property type="protein sequence ID" value="PPR08159.1"/>
    <property type="molecule type" value="Genomic_DNA"/>
</dbReference>
<dbReference type="InterPro" id="IPR009075">
    <property type="entry name" value="AcylCo_DH/oxidase_C"/>
</dbReference>
<feature type="domain" description="Adaptive response protein AidB N-terminal" evidence="7">
    <location>
        <begin position="8"/>
        <end position="164"/>
    </location>
</feature>
<dbReference type="Pfam" id="PF00441">
    <property type="entry name" value="Acyl-CoA_dh_1"/>
    <property type="match status" value="1"/>
</dbReference>
<dbReference type="GO" id="GO:0003995">
    <property type="term" value="F:acyl-CoA dehydrogenase activity"/>
    <property type="evidence" value="ECO:0007669"/>
    <property type="project" value="TreeGrafter"/>
</dbReference>
<evidence type="ECO:0000256" key="1">
    <source>
        <dbReference type="ARBA" id="ARBA00009347"/>
    </source>
</evidence>
<evidence type="ECO:0000259" key="6">
    <source>
        <dbReference type="Pfam" id="PF02770"/>
    </source>
</evidence>
<feature type="domain" description="Acyl-CoA dehydrogenase/oxidase C-terminal" evidence="5">
    <location>
        <begin position="298"/>
        <end position="457"/>
    </location>
</feature>
<protein>
    <recommendedName>
        <fullName evidence="10">Acyl-CoA dehydrogenase/oxidase C-terminal domain-containing protein</fullName>
    </recommendedName>
</protein>
<feature type="domain" description="Acyl-CoA oxidase/dehydrogenase middle" evidence="6">
    <location>
        <begin position="174"/>
        <end position="288"/>
    </location>
</feature>
<keyword evidence="9" id="KW-1185">Reference proteome</keyword>
<evidence type="ECO:0000259" key="5">
    <source>
        <dbReference type="Pfam" id="PF00441"/>
    </source>
</evidence>
<evidence type="ECO:0000313" key="8">
    <source>
        <dbReference type="EMBL" id="PPR08159.1"/>
    </source>
</evidence>
<reference evidence="8 9" key="1">
    <citation type="journal article" date="2018" name="Evol. Lett.">
        <title>Horizontal gene cluster transfer increased hallucinogenic mushroom diversity.</title>
        <authorList>
            <person name="Reynolds H.T."/>
            <person name="Vijayakumar V."/>
            <person name="Gluck-Thaler E."/>
            <person name="Korotkin H.B."/>
            <person name="Matheny P.B."/>
            <person name="Slot J.C."/>
        </authorList>
    </citation>
    <scope>NUCLEOTIDE SEQUENCE [LARGE SCALE GENOMIC DNA]</scope>
    <source>
        <strain evidence="8 9">2629</strain>
    </source>
</reference>
<evidence type="ECO:0000313" key="9">
    <source>
        <dbReference type="Proteomes" id="UP000284842"/>
    </source>
</evidence>
<accession>A0A409YYU7</accession>
<dbReference type="Pfam" id="PF18158">
    <property type="entry name" value="AidB_N"/>
    <property type="match status" value="1"/>
</dbReference>
<comment type="caution">
    <text evidence="8">The sequence shown here is derived from an EMBL/GenBank/DDBJ whole genome shotgun (WGS) entry which is preliminary data.</text>
</comment>
<dbReference type="InterPro" id="IPR052904">
    <property type="entry name" value="Acyl-CoA_dehydrogenase-like"/>
</dbReference>
<dbReference type="InterPro" id="IPR041504">
    <property type="entry name" value="AidB_N"/>
</dbReference>
<dbReference type="Proteomes" id="UP000284842">
    <property type="component" value="Unassembled WGS sequence"/>
</dbReference>
<dbReference type="Gene3D" id="2.40.110.20">
    <property type="match status" value="1"/>
</dbReference>
<dbReference type="AlphaFoldDB" id="A0A409YYU7"/>
<dbReference type="STRING" id="181874.A0A409YYU7"/>
<dbReference type="Pfam" id="PF02770">
    <property type="entry name" value="Acyl-CoA_dh_M"/>
    <property type="match status" value="1"/>
</dbReference>
<dbReference type="InterPro" id="IPR006091">
    <property type="entry name" value="Acyl-CoA_Oxase/DH_mid-dom"/>
</dbReference>
<dbReference type="InterPro" id="IPR036250">
    <property type="entry name" value="AcylCo_DH-like_C"/>
</dbReference>
<evidence type="ECO:0008006" key="10">
    <source>
        <dbReference type="Google" id="ProtNLM"/>
    </source>
</evidence>
<dbReference type="SUPFAM" id="SSF56645">
    <property type="entry name" value="Acyl-CoA dehydrogenase NM domain-like"/>
    <property type="match status" value="1"/>
</dbReference>
<proteinExistence type="inferred from homology"/>
<dbReference type="InterPro" id="IPR009100">
    <property type="entry name" value="AcylCoA_DH/oxidase_NM_dom_sf"/>
</dbReference>
<gene>
    <name evidence="8" type="ORF">CVT24_012123</name>
</gene>
<name>A0A409YYU7_9AGAR</name>
<sequence>MRIEEGFQPAPFLEDNAYINDPVLPSLLKRTIPASAFKEIESDLTRLGHDVVTSIRALSDSSKISPPTLVQYDQWGRRVDILHTSEGWRELKALSQREGLPGIFYERKYGDASRTYGFAKMMLLVGDTNEIFCPISMTDGLARVIELIGSPEVKKDVLPRLISRDPSIAFTAGQWMTERPGGSDVSQTETTATPTSEVHKYGSKYTLNGVKWFSSATDSEVSVALARTGTLEQGSRGLSLFLIPLRKPLLRSLGDPTPPSPSNNILVHRLKHKIGTQILPTAELTLNDTEGYLLGQLGQGVKNITPVLNITRAWSAMTSVGHLRKCLAIATAYSRVRRIQGGTLLLSDAPIHVAQLATINILYRALAHMAFGIVRLLGKVECGTASEDDQQVLRLLTPVTKAFAAEKASVGMEEAMTALGGAGYMEENGFGRAIRDALVEKIWEGTVVVLSLDVARAAKDPRTLKAFANWSNEVAKSCPASLKSQISPELQILQQAVEEFLSSYTAPVAPTVPRPAAMLLGIISSSLRLLEHAVWSELNDEASKKLDLEVFKRWIVDAGTEAAIKALKEAKTGSQDVIAMNSALVFGAQTPQARHKL</sequence>
<evidence type="ECO:0000256" key="3">
    <source>
        <dbReference type="ARBA" id="ARBA00022827"/>
    </source>
</evidence>
<dbReference type="PANTHER" id="PTHR42707">
    <property type="entry name" value="ACYL-COA DEHYDROGENASE"/>
    <property type="match status" value="1"/>
</dbReference>
<dbReference type="PANTHER" id="PTHR42707:SF2">
    <property type="entry name" value="ACD11 DEHYDROGENASE"/>
    <property type="match status" value="1"/>
</dbReference>
<keyword evidence="4" id="KW-0560">Oxidoreductase</keyword>
<evidence type="ECO:0000259" key="7">
    <source>
        <dbReference type="Pfam" id="PF18158"/>
    </source>
</evidence>
<evidence type="ECO:0000256" key="2">
    <source>
        <dbReference type="ARBA" id="ARBA00022630"/>
    </source>
</evidence>
<dbReference type="Gene3D" id="1.20.140.10">
    <property type="entry name" value="Butyryl-CoA Dehydrogenase, subunit A, domain 3"/>
    <property type="match status" value="1"/>
</dbReference>
<keyword evidence="2 4" id="KW-0285">Flavoprotein</keyword>
<dbReference type="SUPFAM" id="SSF47203">
    <property type="entry name" value="Acyl-CoA dehydrogenase C-terminal domain-like"/>
    <property type="match status" value="1"/>
</dbReference>
<keyword evidence="3 4" id="KW-0274">FAD</keyword>
<dbReference type="InParanoid" id="A0A409YYU7"/>
<dbReference type="Gene3D" id="6.10.250.600">
    <property type="match status" value="1"/>
</dbReference>
<comment type="similarity">
    <text evidence="1 4">Belongs to the acyl-CoA dehydrogenase family.</text>
</comment>
<organism evidence="8 9">
    <name type="scientific">Panaeolus cyanescens</name>
    <dbReference type="NCBI Taxonomy" id="181874"/>
    <lineage>
        <taxon>Eukaryota</taxon>
        <taxon>Fungi</taxon>
        <taxon>Dikarya</taxon>
        <taxon>Basidiomycota</taxon>
        <taxon>Agaricomycotina</taxon>
        <taxon>Agaricomycetes</taxon>
        <taxon>Agaricomycetidae</taxon>
        <taxon>Agaricales</taxon>
        <taxon>Agaricineae</taxon>
        <taxon>Galeropsidaceae</taxon>
        <taxon>Panaeolus</taxon>
    </lineage>
</organism>